<evidence type="ECO:0000259" key="8">
    <source>
        <dbReference type="Pfam" id="PF12931"/>
    </source>
</evidence>
<feature type="compositionally biased region" description="Polar residues" evidence="7">
    <location>
        <begin position="1065"/>
        <end position="1078"/>
    </location>
</feature>
<feature type="compositionally biased region" description="Polar residues" evidence="7">
    <location>
        <begin position="1"/>
        <end position="17"/>
    </location>
</feature>
<dbReference type="Pfam" id="PF12932">
    <property type="entry name" value="Sec16"/>
    <property type="match status" value="1"/>
</dbReference>
<dbReference type="GO" id="GO:0070973">
    <property type="term" value="P:protein localization to endoplasmic reticulum exit site"/>
    <property type="evidence" value="ECO:0007669"/>
    <property type="project" value="TreeGrafter"/>
</dbReference>
<keyword evidence="12" id="KW-1185">Reference proteome</keyword>
<feature type="region of interest" description="Disordered" evidence="7">
    <location>
        <begin position="992"/>
        <end position="1118"/>
    </location>
</feature>
<dbReference type="GO" id="GO:0012507">
    <property type="term" value="C:ER to Golgi transport vesicle membrane"/>
    <property type="evidence" value="ECO:0007669"/>
    <property type="project" value="TreeGrafter"/>
</dbReference>
<dbReference type="PANTHER" id="PTHR13402:SF6">
    <property type="entry name" value="SECRETORY 16, ISOFORM I"/>
    <property type="match status" value="1"/>
</dbReference>
<evidence type="ECO:0000256" key="5">
    <source>
        <dbReference type="ARBA" id="ARBA00022892"/>
    </source>
</evidence>
<feature type="compositionally biased region" description="Basic and acidic residues" evidence="7">
    <location>
        <begin position="863"/>
        <end position="893"/>
    </location>
</feature>
<feature type="region of interest" description="Disordered" evidence="7">
    <location>
        <begin position="1753"/>
        <end position="1804"/>
    </location>
</feature>
<evidence type="ECO:0000256" key="1">
    <source>
        <dbReference type="ARBA" id="ARBA00004240"/>
    </source>
</evidence>
<sequence>MSQQPWEVNSHFNNQPGGQVKLFDPNAGPPAEGVQQQHAQPQMYAPGYNNMSNGNSDGHNENPATQGSEGWDDSWNYSWDNPNPNQPQGENQDQYGAQPGGAQPGGAQPGGAQPGGAQPGGAQDWSQGQPHQQQWQPQDQYMPPPQGAYEQQPQNYVYEPQQYGNAIPMFHPEQSQQLQQPPPQQLPLQDIPLNDAVGSTEAASSGALSPPEAQPAAPQGSLTPASLSFNNLPHEPSPFDNLEPEPSGGMLQAPPPPAAATSQTHSRQSSFGNVQFIVGSENTSGAGTPERSMNTSTQDLPNEPKLDVPTEPSSPEEPLTPVIEAQRPPFPEVQRRPPSVQSTRSIDSIGHEVRSQLSSEPCSPLLASPPQHMPQGSPHRRGRQPSRQSHESASPGNRSLAGTASPMSSEARPSPGTAGVNIFAQPIQPSPTSPFQPPQHSVQPPPLTEQPQHFPEQPPIPQNQAPLTVEQPPAHAQEHPQPPPQHPPTSPDGPTPEDYKHSLSYQMHKHRHDQNMSPATTLWDNNPDFGKAPVLSPFAGPPQQSIHSPPAQVEASPVPVQSMVSPSLSHTSLPPPPTQAPVPPPPTNAAYPGAPSQTTRDQPPSRDDSRDSLSGEFRSDERRYGDHREAERNPRGRDGREEMPERDRQGRREMEENYPRQEPHGDAPLPRQDETGKADSKDGQSRDDPREQQDTRYKNQRDDRYKDPKDDRYGDQQDDRYKDPKDDRYRDQRDDRYKDPKDDRYRDQRDDRYKDPKDDRYKDPRDDRYRDNRDDRYRDPRDDHSRDRYIYDRRGRRADNSRGGHRRDDRYRPPSRSGSVHGDDPFDRPDRPHSRQAFDEYSDRPRSRQGREEDYRHPRRPHHDYDRPRSRQGFEYDDRPRSRQGFEDFDRPRSQQGFQDEDDYGRPRSRTGYEDQDGRRSRPTSRQGFPDDRRADSRSRTSRSEYDGRSRCESERDYYRQREHYSQYGRQPSGYGQKLFIDYYYGGYDYYQAGYYPPYQQQQDNYSKGYLEEMNSYYPGQGPPAQPPPPSAARSGDYLPGPGGSSGSRPSSLMGSQTDLDQHSQHSGVISRGSTPGFSDTGADHFARDSVSGSRPSSRASAYEPQPAYPPPQPMQPAYQHQAYAQYPAQAYYDPQTGYVYPGYEGQYGYDPNYQYPVKAEPEEPKRMTPAKFLMPHVCAKFGGASQLIQVAPNKPDEGEPALLNITELGQLLGQSRAAENLKKFPGPLVKGQTHKAEVTAFCRMKADDCRRNVDLRDRESAQLLWDYLALLVQQNGIVVGTDIAQLLLDGRPQEATSRQRLSSTRSNTASPPPHEKEEDTSHDRTVINRSNDVAAVNRFRELLLLGRKKDAIEWAMKSGLWGHALCLGSKMDAKTHASIMTRFTTTALKMTDPLQTLFQLMSHRQPASVTLVADVKWDDWRPHLAMILSNPTSRSDVDTKSIVTLGDTLASRGCLFASHFCYLMAQLPFGHFSQKSSKIVLIGSSHTLPLAEFASSTAIQCTEVYEYGRSLADPTFSLPAFHVLKYLYTVRLIDHGLTEEVFNLLFSSTFFIYGFKLQAFNYCEVLSQNIFLAPSLYNAPLVNGLLNLSCRLKYYDPERIQNGEGAADPYWLSQLQRVAAAFQDGTLQSQALPSFTPTLQPGRSSTTASSEVGEIMAPYAAQEQQQQPLQQPQQQQAFNSHQAQWGQQQHQQYDQQAAWDQYNQAQQQQQQPLAQQQQQQPEQAASEPPAPAPQWNTEQSQVDGSYLGYMPQQQHQSLHQPQQTQQPQEQPAAAEPIHIQPAPPKREPSPPAIHEPISNQRSDEVDYYKVASDPMLAQILDVVCEDEDDLSMSSLSTDFLDISCSLRRASPLVSHQRASPLSTPASSPRFAGLSPSSPSSHTKNVFQFGVPPPPLPNRRPPRAETPLGSTSSMAPPPALSSSLPPSTSKKDEPAKPAKKIIWDEATQSWKNTDGSDNDTQVSKAPPPTDSELLGGPPSGPPSTQGTPTQAPMPTPSSGSNRFSRQKTRGARGQYVDVFGSSAAKTPDAPSSLFNVLPKSQSMPAKLFVPAAKECENEEAAAALAAAEELAAAQPPMYMPTGQLNSQTFQPSVPEEESLSRCSSRSSMSMEVQRYMHQHPSNPDQPPVNQQAQAPPPEQQAPPPSMPMMFNPAQFSQAGGGRGGGAPGNAMGPPSTRNSMRLGQRRAYPK</sequence>
<evidence type="ECO:0000313" key="10">
    <source>
        <dbReference type="EMBL" id="ELT91611.1"/>
    </source>
</evidence>
<feature type="compositionally biased region" description="Low complexity" evidence="7">
    <location>
        <begin position="120"/>
        <end position="141"/>
    </location>
</feature>
<feature type="compositionally biased region" description="Pro residues" evidence="7">
    <location>
        <begin position="1021"/>
        <end position="1031"/>
    </location>
</feature>
<feature type="compositionally biased region" description="Pro residues" evidence="7">
    <location>
        <begin position="428"/>
        <end position="448"/>
    </location>
</feature>
<feature type="compositionally biased region" description="Low complexity" evidence="7">
    <location>
        <begin position="1910"/>
        <end position="1928"/>
    </location>
</feature>
<dbReference type="PANTHER" id="PTHR13402">
    <property type="entry name" value="RGPR-RELATED"/>
    <property type="match status" value="1"/>
</dbReference>
<feature type="region of interest" description="Disordered" evidence="7">
    <location>
        <begin position="1"/>
        <end position="958"/>
    </location>
</feature>
<reference evidence="10 12" key="2">
    <citation type="journal article" date="2013" name="Nature">
        <title>Insights into bilaterian evolution from three spiralian genomes.</title>
        <authorList>
            <person name="Simakov O."/>
            <person name="Marletaz F."/>
            <person name="Cho S.J."/>
            <person name="Edsinger-Gonzales E."/>
            <person name="Havlak P."/>
            <person name="Hellsten U."/>
            <person name="Kuo D.H."/>
            <person name="Larsson T."/>
            <person name="Lv J."/>
            <person name="Arendt D."/>
            <person name="Savage R."/>
            <person name="Osoegawa K."/>
            <person name="de Jong P."/>
            <person name="Grimwood J."/>
            <person name="Chapman J.A."/>
            <person name="Shapiro H."/>
            <person name="Aerts A."/>
            <person name="Otillar R.P."/>
            <person name="Terry A.Y."/>
            <person name="Boore J.L."/>
            <person name="Grigoriev I.V."/>
            <person name="Lindberg D.R."/>
            <person name="Seaver E.C."/>
            <person name="Weisblat D.A."/>
            <person name="Putnam N.H."/>
            <person name="Rokhsar D.S."/>
        </authorList>
    </citation>
    <scope>NUCLEOTIDE SEQUENCE</scope>
    <source>
        <strain evidence="10 12">I ESC-2004</strain>
    </source>
</reference>
<proteinExistence type="inferred from homology"/>
<feature type="domain" description="Sec16 Sec23-binding" evidence="8">
    <location>
        <begin position="1341"/>
        <end position="1541"/>
    </location>
</feature>
<evidence type="ECO:0000256" key="4">
    <source>
        <dbReference type="ARBA" id="ARBA00022824"/>
    </source>
</evidence>
<dbReference type="Gene3D" id="1.25.40.1030">
    <property type="match status" value="1"/>
</dbReference>
<feature type="compositionally biased region" description="Low complexity" evidence="7">
    <location>
        <begin position="1662"/>
        <end position="1728"/>
    </location>
</feature>
<evidence type="ECO:0000313" key="11">
    <source>
        <dbReference type="EnsemblMetazoa" id="CapteP188765"/>
    </source>
</evidence>
<keyword evidence="6" id="KW-0333">Golgi apparatus</keyword>
<feature type="compositionally biased region" description="Basic and acidic residues" evidence="7">
    <location>
        <begin position="1314"/>
        <end position="1325"/>
    </location>
</feature>
<feature type="compositionally biased region" description="Pro residues" evidence="7">
    <location>
        <begin position="2134"/>
        <end position="2146"/>
    </location>
</feature>
<reference evidence="11" key="3">
    <citation type="submission" date="2015-06" db="UniProtKB">
        <authorList>
            <consortium name="EnsemblMetazoa"/>
        </authorList>
    </citation>
    <scope>IDENTIFICATION</scope>
</reference>
<feature type="compositionally biased region" description="Polar residues" evidence="7">
    <location>
        <begin position="1875"/>
        <end position="1886"/>
    </location>
</feature>
<feature type="compositionally biased region" description="Low complexity" evidence="7">
    <location>
        <begin position="309"/>
        <end position="321"/>
    </location>
</feature>
<keyword evidence="3 6" id="KW-0813">Transport</keyword>
<feature type="compositionally biased region" description="Gly residues" evidence="7">
    <location>
        <begin position="2158"/>
        <end position="2167"/>
    </location>
</feature>
<feature type="compositionally biased region" description="Pro residues" evidence="7">
    <location>
        <begin position="480"/>
        <end position="494"/>
    </location>
</feature>
<comment type="subcellular location">
    <subcellularLocation>
        <location evidence="1">Endoplasmic reticulum</location>
    </subcellularLocation>
    <subcellularLocation>
        <location evidence="6">Golgi apparatus membrane</location>
    </subcellularLocation>
</comment>
<dbReference type="HOGENOM" id="CLU_231335_0_0_1"/>
<evidence type="ECO:0000256" key="6">
    <source>
        <dbReference type="RuleBase" id="RU364101"/>
    </source>
</evidence>
<feature type="compositionally biased region" description="Basic and acidic residues" evidence="7">
    <location>
        <begin position="929"/>
        <end position="958"/>
    </location>
</feature>
<dbReference type="Proteomes" id="UP000014760">
    <property type="component" value="Unassembled WGS sequence"/>
</dbReference>
<feature type="compositionally biased region" description="Polar residues" evidence="7">
    <location>
        <begin position="385"/>
        <end position="408"/>
    </location>
</feature>
<evidence type="ECO:0000259" key="9">
    <source>
        <dbReference type="Pfam" id="PF12932"/>
    </source>
</evidence>
<feature type="compositionally biased region" description="Polar residues" evidence="7">
    <location>
        <begin position="1946"/>
        <end position="1963"/>
    </location>
</feature>
<feature type="compositionally biased region" description="Polar residues" evidence="7">
    <location>
        <begin position="280"/>
        <end position="300"/>
    </location>
</feature>
<feature type="compositionally biased region" description="Basic and acidic residues" evidence="7">
    <location>
        <begin position="911"/>
        <end position="920"/>
    </location>
</feature>
<name>R7TJ85_CAPTE</name>
<organism evidence="10">
    <name type="scientific">Capitella teleta</name>
    <name type="common">Polychaete worm</name>
    <dbReference type="NCBI Taxonomy" id="283909"/>
    <lineage>
        <taxon>Eukaryota</taxon>
        <taxon>Metazoa</taxon>
        <taxon>Spiralia</taxon>
        <taxon>Lophotrochozoa</taxon>
        <taxon>Annelida</taxon>
        <taxon>Polychaeta</taxon>
        <taxon>Sedentaria</taxon>
        <taxon>Scolecida</taxon>
        <taxon>Capitellidae</taxon>
        <taxon>Capitella</taxon>
    </lineage>
</organism>
<feature type="compositionally biased region" description="Gly residues" evidence="7">
    <location>
        <begin position="98"/>
        <end position="119"/>
    </location>
</feature>
<feature type="compositionally biased region" description="Low complexity" evidence="7">
    <location>
        <begin position="81"/>
        <end position="97"/>
    </location>
</feature>
<keyword evidence="5 6" id="KW-0931">ER-Golgi transport</keyword>
<comment type="similarity">
    <text evidence="2 6">Belongs to the SEC16 family.</text>
</comment>
<feature type="compositionally biased region" description="Polar residues" evidence="7">
    <location>
        <begin position="2082"/>
        <end position="2091"/>
    </location>
</feature>
<accession>R7TJ85</accession>
<dbReference type="CDD" id="cd09233">
    <property type="entry name" value="ACE1-Sec16-like"/>
    <property type="match status" value="1"/>
</dbReference>
<dbReference type="STRING" id="283909.R7TJ85"/>
<dbReference type="OMA" id="HWGAPAQ"/>
<feature type="compositionally biased region" description="Polar residues" evidence="7">
    <location>
        <begin position="261"/>
        <end position="273"/>
    </location>
</feature>
<feature type="compositionally biased region" description="Polar residues" evidence="7">
    <location>
        <begin position="1295"/>
        <end position="1310"/>
    </location>
</feature>
<feature type="region of interest" description="Disordered" evidence="7">
    <location>
        <begin position="2077"/>
        <end position="2190"/>
    </location>
</feature>
<feature type="region of interest" description="Disordered" evidence="7">
    <location>
        <begin position="1854"/>
        <end position="2032"/>
    </location>
</feature>
<dbReference type="EMBL" id="KB310412">
    <property type="protein sequence ID" value="ELT91611.1"/>
    <property type="molecule type" value="Genomic_DNA"/>
</dbReference>
<dbReference type="EnsemblMetazoa" id="CapteT188765">
    <property type="protein sequence ID" value="CapteP188765"/>
    <property type="gene ID" value="CapteG188765"/>
</dbReference>
<keyword evidence="6" id="KW-0653">Protein transport</keyword>
<feature type="compositionally biased region" description="Low complexity" evidence="7">
    <location>
        <begin position="1047"/>
        <end position="1056"/>
    </location>
</feature>
<feature type="compositionally biased region" description="Polar residues" evidence="7">
    <location>
        <begin position="1857"/>
        <end position="1867"/>
    </location>
</feature>
<feature type="compositionally biased region" description="Low complexity" evidence="7">
    <location>
        <begin position="1753"/>
        <end position="1772"/>
    </location>
</feature>
<feature type="compositionally biased region" description="Low complexity" evidence="7">
    <location>
        <begin position="1089"/>
        <end position="1106"/>
    </location>
</feature>
<feature type="domain" description="Sec16 central conserved" evidence="9">
    <location>
        <begin position="1203"/>
        <end position="1277"/>
    </location>
</feature>
<dbReference type="GO" id="GO:0016192">
    <property type="term" value="P:vesicle-mediated transport"/>
    <property type="evidence" value="ECO:0007669"/>
    <property type="project" value="UniProtKB-KW"/>
</dbReference>
<dbReference type="GO" id="GO:0070971">
    <property type="term" value="C:endoplasmic reticulum exit site"/>
    <property type="evidence" value="ECO:0007669"/>
    <property type="project" value="TreeGrafter"/>
</dbReference>
<feature type="compositionally biased region" description="Low complexity" evidence="7">
    <location>
        <begin position="2100"/>
        <end position="2111"/>
    </location>
</feature>
<evidence type="ECO:0000256" key="2">
    <source>
        <dbReference type="ARBA" id="ARBA00005927"/>
    </source>
</evidence>
<dbReference type="InterPro" id="IPR024340">
    <property type="entry name" value="Sec16_CCD"/>
</dbReference>
<feature type="region of interest" description="Disordered" evidence="7">
    <location>
        <begin position="1662"/>
        <end position="1740"/>
    </location>
</feature>
<dbReference type="InterPro" id="IPR024298">
    <property type="entry name" value="Sec16_Sec23-bd"/>
</dbReference>
<dbReference type="Pfam" id="PF12931">
    <property type="entry name" value="TPR_Sec16"/>
    <property type="match status" value="1"/>
</dbReference>
<feature type="compositionally biased region" description="Polar residues" evidence="7">
    <location>
        <begin position="515"/>
        <end position="524"/>
    </location>
</feature>
<dbReference type="GO" id="GO:0015031">
    <property type="term" value="P:protein transport"/>
    <property type="evidence" value="ECO:0007669"/>
    <property type="project" value="UniProtKB-KW"/>
</dbReference>
<evidence type="ECO:0000256" key="7">
    <source>
        <dbReference type="SAM" id="MobiDB-lite"/>
    </source>
</evidence>
<evidence type="ECO:0000313" key="12">
    <source>
        <dbReference type="Proteomes" id="UP000014760"/>
    </source>
</evidence>
<feature type="compositionally biased region" description="Low complexity" evidence="7">
    <location>
        <begin position="992"/>
        <end position="1004"/>
    </location>
</feature>
<gene>
    <name evidence="10" type="ORF">CAPTEDRAFT_188765</name>
</gene>
<dbReference type="GO" id="GO:0000139">
    <property type="term" value="C:Golgi membrane"/>
    <property type="evidence" value="ECO:0007669"/>
    <property type="project" value="UniProtKB-SubCell"/>
</dbReference>
<dbReference type="OrthoDB" id="8918678at2759"/>
<feature type="compositionally biased region" description="Pro residues" evidence="7">
    <location>
        <begin position="573"/>
        <end position="587"/>
    </location>
</feature>
<feature type="compositionally biased region" description="Basic and acidic residues" evidence="7">
    <location>
        <begin position="603"/>
        <end position="812"/>
    </location>
</feature>
<feature type="compositionally biased region" description="Basic and acidic residues" evidence="7">
    <location>
        <begin position="821"/>
        <end position="856"/>
    </location>
</feature>
<feature type="compositionally biased region" description="Low complexity" evidence="7">
    <location>
        <begin position="556"/>
        <end position="572"/>
    </location>
</feature>
<keyword evidence="6" id="KW-0472">Membrane</keyword>
<dbReference type="GO" id="GO:0007030">
    <property type="term" value="P:Golgi organization"/>
    <property type="evidence" value="ECO:0007669"/>
    <property type="project" value="TreeGrafter"/>
</dbReference>
<feature type="region of interest" description="Disordered" evidence="7">
    <location>
        <begin position="1295"/>
        <end position="1325"/>
    </location>
</feature>
<feature type="compositionally biased region" description="Polar residues" evidence="7">
    <location>
        <begin position="49"/>
        <end position="68"/>
    </location>
</feature>
<feature type="compositionally biased region" description="Polar residues" evidence="7">
    <location>
        <begin position="220"/>
        <end position="231"/>
    </location>
</feature>
<reference evidence="12" key="1">
    <citation type="submission" date="2012-12" db="EMBL/GenBank/DDBJ databases">
        <authorList>
            <person name="Hellsten U."/>
            <person name="Grimwood J."/>
            <person name="Chapman J.A."/>
            <person name="Shapiro H."/>
            <person name="Aerts A."/>
            <person name="Otillar R.P."/>
            <person name="Terry A.Y."/>
            <person name="Boore J.L."/>
            <person name="Simakov O."/>
            <person name="Marletaz F."/>
            <person name="Cho S.-J."/>
            <person name="Edsinger-Gonzales E."/>
            <person name="Havlak P."/>
            <person name="Kuo D.-H."/>
            <person name="Larsson T."/>
            <person name="Lv J."/>
            <person name="Arendt D."/>
            <person name="Savage R."/>
            <person name="Osoegawa K."/>
            <person name="de Jong P."/>
            <person name="Lindberg D.R."/>
            <person name="Seaver E.C."/>
            <person name="Weisblat D.A."/>
            <person name="Putnam N.H."/>
            <person name="Grigoriev I.V."/>
            <person name="Rokhsar D.S."/>
        </authorList>
    </citation>
    <scope>NUCLEOTIDE SEQUENCE</scope>
    <source>
        <strain evidence="12">I ESC-2004</strain>
    </source>
</reference>
<protein>
    <recommendedName>
        <fullName evidence="6">Protein transport protein sec16</fullName>
    </recommendedName>
</protein>
<evidence type="ECO:0000256" key="3">
    <source>
        <dbReference type="ARBA" id="ARBA00022448"/>
    </source>
</evidence>
<keyword evidence="4 6" id="KW-0256">Endoplasmic reticulum</keyword>
<dbReference type="EMBL" id="AMQN01013710">
    <property type="status" value="NOT_ANNOTATED_CDS"/>
    <property type="molecule type" value="Genomic_DNA"/>
</dbReference>